<feature type="region of interest" description="Disordered" evidence="1">
    <location>
        <begin position="126"/>
        <end position="149"/>
    </location>
</feature>
<dbReference type="EMBL" id="GG663749">
    <property type="protein sequence ID" value="EEH52203.1"/>
    <property type="molecule type" value="Genomic_DNA"/>
</dbReference>
<dbReference type="Pfam" id="PF11371">
    <property type="entry name" value="DUF3172"/>
    <property type="match status" value="1"/>
</dbReference>
<dbReference type="eggNOG" id="ENOG502S1FT">
    <property type="taxonomic scope" value="Eukaryota"/>
</dbReference>
<proteinExistence type="predicted"/>
<dbReference type="OMA" id="RECKQRM"/>
<dbReference type="InterPro" id="IPR021511">
    <property type="entry name" value="DUF3172"/>
</dbReference>
<keyword evidence="3" id="KW-1185">Reference proteome</keyword>
<protein>
    <submittedName>
        <fullName evidence="2">Predicted protein</fullName>
    </submittedName>
</protein>
<dbReference type="Proteomes" id="UP000001876">
    <property type="component" value="Unassembled WGS sequence"/>
</dbReference>
<dbReference type="KEGG" id="mpp:MICPUCDRAFT_29924"/>
<evidence type="ECO:0000313" key="2">
    <source>
        <dbReference type="EMBL" id="EEH52203.1"/>
    </source>
</evidence>
<dbReference type="AlphaFoldDB" id="C1N728"/>
<dbReference type="OrthoDB" id="197940at2759"/>
<organism evidence="3">
    <name type="scientific">Micromonas pusilla (strain CCMP1545)</name>
    <name type="common">Picoplanktonic green alga</name>
    <dbReference type="NCBI Taxonomy" id="564608"/>
    <lineage>
        <taxon>Eukaryota</taxon>
        <taxon>Viridiplantae</taxon>
        <taxon>Chlorophyta</taxon>
        <taxon>Mamiellophyceae</taxon>
        <taxon>Mamiellales</taxon>
        <taxon>Mamiellaceae</taxon>
        <taxon>Micromonas</taxon>
    </lineage>
</organism>
<accession>C1N728</accession>
<reference evidence="2 3" key="1">
    <citation type="journal article" date="2009" name="Science">
        <title>Green evolution and dynamic adaptations revealed by genomes of the marine picoeukaryotes Micromonas.</title>
        <authorList>
            <person name="Worden A.Z."/>
            <person name="Lee J.H."/>
            <person name="Mock T."/>
            <person name="Rouze P."/>
            <person name="Simmons M.P."/>
            <person name="Aerts A.L."/>
            <person name="Allen A.E."/>
            <person name="Cuvelier M.L."/>
            <person name="Derelle E."/>
            <person name="Everett M.V."/>
            <person name="Foulon E."/>
            <person name="Grimwood J."/>
            <person name="Gundlach H."/>
            <person name="Henrissat B."/>
            <person name="Napoli C."/>
            <person name="McDonald S.M."/>
            <person name="Parker M.S."/>
            <person name="Rombauts S."/>
            <person name="Salamov A."/>
            <person name="Von Dassow P."/>
            <person name="Badger J.H."/>
            <person name="Coutinho P.M."/>
            <person name="Demir E."/>
            <person name="Dubchak I."/>
            <person name="Gentemann C."/>
            <person name="Eikrem W."/>
            <person name="Gready J.E."/>
            <person name="John U."/>
            <person name="Lanier W."/>
            <person name="Lindquist E.A."/>
            <person name="Lucas S."/>
            <person name="Mayer K.F."/>
            <person name="Moreau H."/>
            <person name="Not F."/>
            <person name="Otillar R."/>
            <person name="Panaud O."/>
            <person name="Pangilinan J."/>
            <person name="Paulsen I."/>
            <person name="Piegu B."/>
            <person name="Poliakov A."/>
            <person name="Robbens S."/>
            <person name="Schmutz J."/>
            <person name="Toulza E."/>
            <person name="Wyss T."/>
            <person name="Zelensky A."/>
            <person name="Zhou K."/>
            <person name="Armbrust E.V."/>
            <person name="Bhattacharya D."/>
            <person name="Goodenough U.W."/>
            <person name="Van de Peer Y."/>
            <person name="Grigoriev I.V."/>
        </authorList>
    </citation>
    <scope>NUCLEOTIDE SEQUENCE [LARGE SCALE GENOMIC DNA]</scope>
    <source>
        <strain evidence="2 3">CCMP1545</strain>
    </source>
</reference>
<name>C1N728_MICPC</name>
<sequence>MGAGVAFDTSVNLEPSNVASRDILDRQTPSSEVCMANGASAMVFDQRVFLSLNPFNMYVAQPEVKPGCVLRRSNWNVLERNQLVDETMEKDCKRGMNTFAFVGDLDKSPEVSCVYHSEEAENQFMKDPRKAVLGDGEQPRPNLANKSFR</sequence>
<evidence type="ECO:0000256" key="1">
    <source>
        <dbReference type="SAM" id="MobiDB-lite"/>
    </source>
</evidence>
<gene>
    <name evidence="2" type="ORF">MICPUCDRAFT_29924</name>
</gene>
<dbReference type="GeneID" id="9689101"/>
<dbReference type="STRING" id="564608.C1N728"/>
<dbReference type="RefSeq" id="XP_003063830.1">
    <property type="nucleotide sequence ID" value="XM_003063784.1"/>
</dbReference>
<evidence type="ECO:0000313" key="3">
    <source>
        <dbReference type="Proteomes" id="UP000001876"/>
    </source>
</evidence>